<dbReference type="EMBL" id="LXQA010060561">
    <property type="protein sequence ID" value="MCI06054.1"/>
    <property type="molecule type" value="Genomic_DNA"/>
</dbReference>
<organism evidence="1 2">
    <name type="scientific">Trifolium medium</name>
    <dbReference type="NCBI Taxonomy" id="97028"/>
    <lineage>
        <taxon>Eukaryota</taxon>
        <taxon>Viridiplantae</taxon>
        <taxon>Streptophyta</taxon>
        <taxon>Embryophyta</taxon>
        <taxon>Tracheophyta</taxon>
        <taxon>Spermatophyta</taxon>
        <taxon>Magnoliopsida</taxon>
        <taxon>eudicotyledons</taxon>
        <taxon>Gunneridae</taxon>
        <taxon>Pentapetalae</taxon>
        <taxon>rosids</taxon>
        <taxon>fabids</taxon>
        <taxon>Fabales</taxon>
        <taxon>Fabaceae</taxon>
        <taxon>Papilionoideae</taxon>
        <taxon>50 kb inversion clade</taxon>
        <taxon>NPAAA clade</taxon>
        <taxon>Hologalegina</taxon>
        <taxon>IRL clade</taxon>
        <taxon>Trifolieae</taxon>
        <taxon>Trifolium</taxon>
    </lineage>
</organism>
<reference evidence="1 2" key="1">
    <citation type="journal article" date="2018" name="Front. Plant Sci.">
        <title>Red Clover (Trifolium pratense) and Zigzag Clover (T. medium) - A Picture of Genomic Similarities and Differences.</title>
        <authorList>
            <person name="Dluhosova J."/>
            <person name="Istvanek J."/>
            <person name="Nedelnik J."/>
            <person name="Repkova J."/>
        </authorList>
    </citation>
    <scope>NUCLEOTIDE SEQUENCE [LARGE SCALE GENOMIC DNA]</scope>
    <source>
        <strain evidence="2">cv. 10/8</strain>
        <tissue evidence="1">Leaf</tissue>
    </source>
</reference>
<keyword evidence="2" id="KW-1185">Reference proteome</keyword>
<accession>A0A392P2U3</accession>
<sequence length="62" mass="7132">MMCVSVQEFVDQDCNDAVKRMIASSRDQSAQQELVENEVRRLAFRPTPLGKRNVLFQANECE</sequence>
<proteinExistence type="predicted"/>
<evidence type="ECO:0000313" key="1">
    <source>
        <dbReference type="EMBL" id="MCI06054.1"/>
    </source>
</evidence>
<evidence type="ECO:0000313" key="2">
    <source>
        <dbReference type="Proteomes" id="UP000265520"/>
    </source>
</evidence>
<dbReference type="AlphaFoldDB" id="A0A392P2U3"/>
<comment type="caution">
    <text evidence="1">The sequence shown here is derived from an EMBL/GenBank/DDBJ whole genome shotgun (WGS) entry which is preliminary data.</text>
</comment>
<dbReference type="Proteomes" id="UP000265520">
    <property type="component" value="Unassembled WGS sequence"/>
</dbReference>
<protein>
    <submittedName>
        <fullName evidence="1">Uncharacterized protein</fullName>
    </submittedName>
</protein>
<name>A0A392P2U3_9FABA</name>